<feature type="transmembrane region" description="Helical" evidence="1">
    <location>
        <begin position="50"/>
        <end position="74"/>
    </location>
</feature>
<keyword evidence="4" id="KW-1185">Reference proteome</keyword>
<geneLocation type="plasmid" evidence="3 4">
    <name>pSA2</name>
</geneLocation>
<sequence length="139" mass="14601">MPSANPSAAPIALHPLHAILLAFPVSMFPGALLADITYLNSSEMQWSNFASWLIAGALVFTGLALAWALIGMLARRAGRGWLCAILALLFVVGLVNAFQHSHDGWSSVGTTGLALSVISTVLALAAGWIGYTVSREVRA</sequence>
<evidence type="ECO:0000256" key="1">
    <source>
        <dbReference type="SAM" id="Phobius"/>
    </source>
</evidence>
<dbReference type="Pfam" id="PF09990">
    <property type="entry name" value="DUF2231"/>
    <property type="match status" value="1"/>
</dbReference>
<feature type="domain" description="DUF2231" evidence="2">
    <location>
        <begin position="14"/>
        <end position="135"/>
    </location>
</feature>
<feature type="transmembrane region" description="Helical" evidence="1">
    <location>
        <begin position="81"/>
        <end position="99"/>
    </location>
</feature>
<evidence type="ECO:0000313" key="4">
    <source>
        <dbReference type="Proteomes" id="UP000094626"/>
    </source>
</evidence>
<keyword evidence="1" id="KW-1133">Transmembrane helix</keyword>
<accession>A0A1D8AFU7</accession>
<keyword evidence="1" id="KW-0812">Transmembrane</keyword>
<keyword evidence="3" id="KW-0614">Plasmid</keyword>
<reference evidence="4" key="1">
    <citation type="journal article" date="2017" name="J. Biotechnol.">
        <title>Complete genome sequence of Novosphingobium resinovorum SA1, a versatile xenobiotic-degrading bacterium capable of utilizing sulfanilic acid.</title>
        <authorList>
            <person name="Hegedus B."/>
            <person name="Kos P.B."/>
            <person name="Balint B."/>
            <person name="Maroti G."/>
            <person name="Gan H.M."/>
            <person name="Perei K."/>
            <person name="Rakhely G."/>
        </authorList>
    </citation>
    <scope>NUCLEOTIDE SEQUENCE [LARGE SCALE GENOMIC DNA]</scope>
    <source>
        <strain evidence="4">SA1</strain>
    </source>
</reference>
<proteinExistence type="predicted"/>
<dbReference type="OrthoDB" id="2873672at2"/>
<dbReference type="AlphaFoldDB" id="A0A1D8AFU7"/>
<dbReference type="KEGG" id="nre:BES08_27895"/>
<name>A0A1D8AFU7_9SPHN</name>
<organism evidence="3 4">
    <name type="scientific">Novosphingobium resinovorum</name>
    <dbReference type="NCBI Taxonomy" id="158500"/>
    <lineage>
        <taxon>Bacteria</taxon>
        <taxon>Pseudomonadati</taxon>
        <taxon>Pseudomonadota</taxon>
        <taxon>Alphaproteobacteria</taxon>
        <taxon>Sphingomonadales</taxon>
        <taxon>Sphingomonadaceae</taxon>
        <taxon>Novosphingobium</taxon>
    </lineage>
</organism>
<gene>
    <name evidence="3" type="ORF">BES08_27895</name>
</gene>
<evidence type="ECO:0000313" key="3">
    <source>
        <dbReference type="EMBL" id="AOR80986.1"/>
    </source>
</evidence>
<evidence type="ECO:0000259" key="2">
    <source>
        <dbReference type="Pfam" id="PF09990"/>
    </source>
</evidence>
<feature type="transmembrane region" description="Helical" evidence="1">
    <location>
        <begin position="111"/>
        <end position="133"/>
    </location>
</feature>
<dbReference type="InterPro" id="IPR019251">
    <property type="entry name" value="DUF2231_TM"/>
</dbReference>
<dbReference type="Proteomes" id="UP000094626">
    <property type="component" value="Plasmid pSA2"/>
</dbReference>
<keyword evidence="1" id="KW-0472">Membrane</keyword>
<protein>
    <recommendedName>
        <fullName evidence="2">DUF2231 domain-containing protein</fullName>
    </recommendedName>
</protein>
<dbReference type="EMBL" id="CP017077">
    <property type="protein sequence ID" value="AOR80986.1"/>
    <property type="molecule type" value="Genomic_DNA"/>
</dbReference>